<organism evidence="3 4">
    <name type="scientific">Candidatus Buchananbacteria bacterium RIFCSPHIGHO2_01_FULL_46_12</name>
    <dbReference type="NCBI Taxonomy" id="1797536"/>
    <lineage>
        <taxon>Bacteria</taxon>
        <taxon>Candidatus Buchananiibacteriota</taxon>
    </lineage>
</organism>
<feature type="compositionally biased region" description="Low complexity" evidence="1">
    <location>
        <begin position="145"/>
        <end position="159"/>
    </location>
</feature>
<proteinExistence type="predicted"/>
<evidence type="ECO:0000256" key="2">
    <source>
        <dbReference type="SAM" id="Phobius"/>
    </source>
</evidence>
<name>A0A1G1Y3E5_9BACT</name>
<feature type="transmembrane region" description="Helical" evidence="2">
    <location>
        <begin position="20"/>
        <end position="41"/>
    </location>
</feature>
<gene>
    <name evidence="3" type="ORF">A2663_00855</name>
</gene>
<keyword evidence="2" id="KW-1133">Transmembrane helix</keyword>
<reference evidence="3 4" key="1">
    <citation type="journal article" date="2016" name="Nat. Commun.">
        <title>Thousands of microbial genomes shed light on interconnected biogeochemical processes in an aquifer system.</title>
        <authorList>
            <person name="Anantharaman K."/>
            <person name="Brown C.T."/>
            <person name="Hug L.A."/>
            <person name="Sharon I."/>
            <person name="Castelle C.J."/>
            <person name="Probst A.J."/>
            <person name="Thomas B.C."/>
            <person name="Singh A."/>
            <person name="Wilkins M.J."/>
            <person name="Karaoz U."/>
            <person name="Brodie E.L."/>
            <person name="Williams K.H."/>
            <person name="Hubbard S.S."/>
            <person name="Banfield J.F."/>
        </authorList>
    </citation>
    <scope>NUCLEOTIDE SEQUENCE [LARGE SCALE GENOMIC DNA]</scope>
</reference>
<evidence type="ECO:0000313" key="3">
    <source>
        <dbReference type="EMBL" id="OGY46077.1"/>
    </source>
</evidence>
<protein>
    <submittedName>
        <fullName evidence="3">Uncharacterized protein</fullName>
    </submittedName>
</protein>
<dbReference type="Proteomes" id="UP000178432">
    <property type="component" value="Unassembled WGS sequence"/>
</dbReference>
<dbReference type="EMBL" id="MHIF01000065">
    <property type="protein sequence ID" value="OGY46077.1"/>
    <property type="molecule type" value="Genomic_DNA"/>
</dbReference>
<sequence>MEKSTVSKPAETKMSGKPLNVWMIISLVLLIVLAGVIAAALPKFMGGKNAVSTKTASDTVLSFVNEIYGAQLGTVTAKGDATTEENGLYKITLVITKDGAPVEESVYVTKDGKTFIPSGAMIDMAKMREDYKSFQAQQQAAPTGDVNVNADVNANVNADQPASTGAAE</sequence>
<dbReference type="AlphaFoldDB" id="A0A1G1Y3E5"/>
<keyword evidence="2" id="KW-0812">Transmembrane</keyword>
<accession>A0A1G1Y3E5</accession>
<comment type="caution">
    <text evidence="3">The sequence shown here is derived from an EMBL/GenBank/DDBJ whole genome shotgun (WGS) entry which is preliminary data.</text>
</comment>
<keyword evidence="2" id="KW-0472">Membrane</keyword>
<feature type="region of interest" description="Disordered" evidence="1">
    <location>
        <begin position="135"/>
        <end position="168"/>
    </location>
</feature>
<evidence type="ECO:0000256" key="1">
    <source>
        <dbReference type="SAM" id="MobiDB-lite"/>
    </source>
</evidence>
<evidence type="ECO:0000313" key="4">
    <source>
        <dbReference type="Proteomes" id="UP000178432"/>
    </source>
</evidence>